<dbReference type="Proteomes" id="UP000641588">
    <property type="component" value="Unassembled WGS sequence"/>
</dbReference>
<name>A0A972K607_9BACL</name>
<dbReference type="Gene3D" id="3.40.630.30">
    <property type="match status" value="1"/>
</dbReference>
<proteinExistence type="predicted"/>
<dbReference type="GO" id="GO:0016747">
    <property type="term" value="F:acyltransferase activity, transferring groups other than amino-acyl groups"/>
    <property type="evidence" value="ECO:0007669"/>
    <property type="project" value="InterPro"/>
</dbReference>
<dbReference type="PROSITE" id="PS51186">
    <property type="entry name" value="GNAT"/>
    <property type="match status" value="1"/>
</dbReference>
<accession>A0A972K607</accession>
<gene>
    <name evidence="2" type="ORF">GC093_31025</name>
</gene>
<sequence length="165" mass="18759">MTIQIRYAQIEDVASIQYVAHTTWHVTYKGIIPKKVQQDFLRIAYSDGNVRRRMERSLLLVAKDETEGEIVGFANFSKSTTIQDAAELWAIYVVPEYQGRGIGSELIEKGLEDLPGITCLFLNVEQENLPGIAFYISKGFSKVNDLEETFNEYTLKTTRMVLDLA</sequence>
<dbReference type="InterPro" id="IPR000182">
    <property type="entry name" value="GNAT_dom"/>
</dbReference>
<feature type="domain" description="N-acetyltransferase" evidence="1">
    <location>
        <begin position="3"/>
        <end position="165"/>
    </location>
</feature>
<dbReference type="Pfam" id="PF00583">
    <property type="entry name" value="Acetyltransf_1"/>
    <property type="match status" value="1"/>
</dbReference>
<keyword evidence="3" id="KW-1185">Reference proteome</keyword>
<dbReference type="InterPro" id="IPR050276">
    <property type="entry name" value="MshD_Acetyltransferase"/>
</dbReference>
<evidence type="ECO:0000313" key="2">
    <source>
        <dbReference type="EMBL" id="NOU97627.1"/>
    </source>
</evidence>
<reference evidence="2" key="1">
    <citation type="submission" date="2019-10" db="EMBL/GenBank/DDBJ databases">
        <title>Description of Paenibacillus glebae sp. nov.</title>
        <authorList>
            <person name="Carlier A."/>
            <person name="Qi S."/>
        </authorList>
    </citation>
    <scope>NUCLEOTIDE SEQUENCE</scope>
    <source>
        <strain evidence="2">LMG 31456</strain>
    </source>
</reference>
<dbReference type="CDD" id="cd04301">
    <property type="entry name" value="NAT_SF"/>
    <property type="match status" value="1"/>
</dbReference>
<dbReference type="AlphaFoldDB" id="A0A972K607"/>
<comment type="caution">
    <text evidence="2">The sequence shown here is derived from an EMBL/GenBank/DDBJ whole genome shotgun (WGS) entry which is preliminary data.</text>
</comment>
<dbReference type="SUPFAM" id="SSF55729">
    <property type="entry name" value="Acyl-CoA N-acyltransferases (Nat)"/>
    <property type="match status" value="1"/>
</dbReference>
<dbReference type="InterPro" id="IPR016181">
    <property type="entry name" value="Acyl_CoA_acyltransferase"/>
</dbReference>
<dbReference type="EMBL" id="WHOD01000119">
    <property type="protein sequence ID" value="NOU97627.1"/>
    <property type="molecule type" value="Genomic_DNA"/>
</dbReference>
<dbReference type="PANTHER" id="PTHR43617">
    <property type="entry name" value="L-AMINO ACID N-ACETYLTRANSFERASE"/>
    <property type="match status" value="1"/>
</dbReference>
<organism evidence="2 3">
    <name type="scientific">Paenibacillus foliorum</name>
    <dbReference type="NCBI Taxonomy" id="2654974"/>
    <lineage>
        <taxon>Bacteria</taxon>
        <taxon>Bacillati</taxon>
        <taxon>Bacillota</taxon>
        <taxon>Bacilli</taxon>
        <taxon>Bacillales</taxon>
        <taxon>Paenibacillaceae</taxon>
        <taxon>Paenibacillus</taxon>
    </lineage>
</organism>
<evidence type="ECO:0000313" key="3">
    <source>
        <dbReference type="Proteomes" id="UP000641588"/>
    </source>
</evidence>
<dbReference type="RefSeq" id="WP_171655873.1">
    <property type="nucleotide sequence ID" value="NZ_WHOD01000119.1"/>
</dbReference>
<protein>
    <submittedName>
        <fullName evidence="2">GNAT family N-acetyltransferase</fullName>
    </submittedName>
</protein>
<evidence type="ECO:0000259" key="1">
    <source>
        <dbReference type="PROSITE" id="PS51186"/>
    </source>
</evidence>